<feature type="region of interest" description="Disordered" evidence="3">
    <location>
        <begin position="716"/>
        <end position="805"/>
    </location>
</feature>
<dbReference type="GO" id="GO:0005886">
    <property type="term" value="C:plasma membrane"/>
    <property type="evidence" value="ECO:0007669"/>
    <property type="project" value="TreeGrafter"/>
</dbReference>
<dbReference type="SUPFAM" id="SSF55486">
    <property type="entry name" value="Metalloproteases ('zincins'), catalytic domain"/>
    <property type="match status" value="1"/>
</dbReference>
<keyword evidence="4" id="KW-0472">Membrane</keyword>
<evidence type="ECO:0000256" key="5">
    <source>
        <dbReference type="SAM" id="SignalP"/>
    </source>
</evidence>
<feature type="domain" description="Disintegrin" evidence="6">
    <location>
        <begin position="464"/>
        <end position="553"/>
    </location>
</feature>
<keyword evidence="5" id="KW-0732">Signal</keyword>
<evidence type="ECO:0000256" key="4">
    <source>
        <dbReference type="SAM" id="Phobius"/>
    </source>
</evidence>
<feature type="active site" evidence="2">
    <location>
        <position position="396"/>
    </location>
</feature>
<keyword evidence="4" id="KW-0812">Transmembrane</keyword>
<dbReference type="InterPro" id="IPR001590">
    <property type="entry name" value="Peptidase_M12B"/>
</dbReference>
<evidence type="ECO:0000256" key="2">
    <source>
        <dbReference type="PROSITE-ProRule" id="PRU00276"/>
    </source>
</evidence>
<dbReference type="InterPro" id="IPR036436">
    <property type="entry name" value="Disintegrin_dom_sf"/>
</dbReference>
<dbReference type="PROSITE" id="PS50214">
    <property type="entry name" value="DISINTEGRIN_2"/>
    <property type="match status" value="1"/>
</dbReference>
<dbReference type="GO" id="GO:0007219">
    <property type="term" value="P:Notch signaling pathway"/>
    <property type="evidence" value="ECO:0007669"/>
    <property type="project" value="TreeGrafter"/>
</dbReference>
<feature type="domain" description="Peptidase M12B" evidence="7">
    <location>
        <begin position="219"/>
        <end position="463"/>
    </location>
</feature>
<evidence type="ECO:0000313" key="8">
    <source>
        <dbReference type="EMBL" id="OQV14395.1"/>
    </source>
</evidence>
<dbReference type="Pfam" id="PF00200">
    <property type="entry name" value="Disintegrin"/>
    <property type="match status" value="1"/>
</dbReference>
<proteinExistence type="predicted"/>
<dbReference type="SMART" id="SM00050">
    <property type="entry name" value="DISIN"/>
    <property type="match status" value="1"/>
</dbReference>
<dbReference type="Pfam" id="PF13574">
    <property type="entry name" value="Reprolysin_2"/>
    <property type="match status" value="1"/>
</dbReference>
<dbReference type="GO" id="GO:0004222">
    <property type="term" value="F:metalloendopeptidase activity"/>
    <property type="evidence" value="ECO:0007669"/>
    <property type="project" value="InterPro"/>
</dbReference>
<dbReference type="InterPro" id="IPR001762">
    <property type="entry name" value="Disintegrin_dom"/>
</dbReference>
<comment type="caution">
    <text evidence="2">Lacks conserved residue(s) required for the propagation of feature annotation.</text>
</comment>
<dbReference type="PROSITE" id="PS50215">
    <property type="entry name" value="ADAM_MEPRO"/>
    <property type="match status" value="1"/>
</dbReference>
<gene>
    <name evidence="8" type="ORF">BV898_11372</name>
</gene>
<dbReference type="EMBL" id="MTYJ01000105">
    <property type="protein sequence ID" value="OQV14395.1"/>
    <property type="molecule type" value="Genomic_DNA"/>
</dbReference>
<keyword evidence="2" id="KW-0479">Metal-binding</keyword>
<keyword evidence="9" id="KW-1185">Reference proteome</keyword>
<dbReference type="Gene3D" id="4.10.70.30">
    <property type="match status" value="1"/>
</dbReference>
<dbReference type="Pfam" id="PF16698">
    <property type="entry name" value="ADAM17_MPD"/>
    <property type="match status" value="1"/>
</dbReference>
<dbReference type="OrthoDB" id="2131567at2759"/>
<reference evidence="9" key="1">
    <citation type="submission" date="2017-01" db="EMBL/GenBank/DDBJ databases">
        <title>Comparative genomics of anhydrobiosis in the tardigrade Hypsibius dujardini.</title>
        <authorList>
            <person name="Yoshida Y."/>
            <person name="Koutsovoulos G."/>
            <person name="Laetsch D."/>
            <person name="Stevens L."/>
            <person name="Kumar S."/>
            <person name="Horikawa D."/>
            <person name="Ishino K."/>
            <person name="Komine S."/>
            <person name="Tomita M."/>
            <person name="Blaxter M."/>
            <person name="Arakawa K."/>
        </authorList>
    </citation>
    <scope>NUCLEOTIDE SEQUENCE [LARGE SCALE GENOMIC DNA]</scope>
    <source>
        <strain evidence="9">Z151</strain>
    </source>
</reference>
<evidence type="ECO:0000259" key="7">
    <source>
        <dbReference type="PROSITE" id="PS50215"/>
    </source>
</evidence>
<feature type="chain" id="PRO_5012415861" evidence="5">
    <location>
        <begin position="24"/>
        <end position="805"/>
    </location>
</feature>
<name>A0A1W0WGR7_HYPEX</name>
<dbReference type="Gene3D" id="3.40.390.10">
    <property type="entry name" value="Collagenase (Catalytic Domain)"/>
    <property type="match status" value="1"/>
</dbReference>
<keyword evidence="1" id="KW-1015">Disulfide bond</keyword>
<accession>A0A1W0WGR7</accession>
<protein>
    <submittedName>
        <fullName evidence="8">ADAM 17-like protease</fullName>
    </submittedName>
</protein>
<dbReference type="InterPro" id="IPR024079">
    <property type="entry name" value="MetalloPept_cat_dom_sf"/>
</dbReference>
<dbReference type="PANTHER" id="PTHR45702:SF6">
    <property type="entry name" value="DISINTEGRIN AND METALLOPROTEINASE DOMAIN-CONTAINING PROTEIN 17"/>
    <property type="match status" value="1"/>
</dbReference>
<feature type="binding site" evidence="2">
    <location>
        <position position="395"/>
    </location>
    <ligand>
        <name>Zn(2+)</name>
        <dbReference type="ChEBI" id="CHEBI:29105"/>
        <note>catalytic</note>
    </ligand>
</feature>
<dbReference type="Gene3D" id="4.10.70.10">
    <property type="entry name" value="Disintegrin domain"/>
    <property type="match status" value="1"/>
</dbReference>
<dbReference type="Proteomes" id="UP000192578">
    <property type="component" value="Unassembled WGS sequence"/>
</dbReference>
<feature type="binding site" evidence="2">
    <location>
        <position position="405"/>
    </location>
    <ligand>
        <name>Zn(2+)</name>
        <dbReference type="ChEBI" id="CHEBI:29105"/>
        <note>catalytic</note>
    </ligand>
</feature>
<dbReference type="InterPro" id="IPR032029">
    <property type="entry name" value="ADAM17_MPD"/>
</dbReference>
<evidence type="ECO:0000259" key="6">
    <source>
        <dbReference type="PROSITE" id="PS50214"/>
    </source>
</evidence>
<dbReference type="InterPro" id="IPR051489">
    <property type="entry name" value="ADAM_Metalloproteinase"/>
</dbReference>
<keyword evidence="8" id="KW-0645">Protease</keyword>
<evidence type="ECO:0000313" key="9">
    <source>
        <dbReference type="Proteomes" id="UP000192578"/>
    </source>
</evidence>
<organism evidence="8 9">
    <name type="scientific">Hypsibius exemplaris</name>
    <name type="common">Freshwater tardigrade</name>
    <dbReference type="NCBI Taxonomy" id="2072580"/>
    <lineage>
        <taxon>Eukaryota</taxon>
        <taxon>Metazoa</taxon>
        <taxon>Ecdysozoa</taxon>
        <taxon>Tardigrada</taxon>
        <taxon>Eutardigrada</taxon>
        <taxon>Parachela</taxon>
        <taxon>Hypsibioidea</taxon>
        <taxon>Hypsibiidae</taxon>
        <taxon>Hypsibius</taxon>
    </lineage>
</organism>
<feature type="binding site" evidence="2">
    <location>
        <position position="399"/>
    </location>
    <ligand>
        <name>Zn(2+)</name>
        <dbReference type="ChEBI" id="CHEBI:29105"/>
        <note>catalytic</note>
    </ligand>
</feature>
<feature type="signal peptide" evidence="5">
    <location>
        <begin position="1"/>
        <end position="23"/>
    </location>
</feature>
<dbReference type="AlphaFoldDB" id="A0A1W0WGR7"/>
<sequence>MDRTEFWLLRLCCLLVLPGMGKSAAGSLKDRLRGFDILTPDDFAHKIVKRATVASENLYNDIEDMRFSALDRKFRLTLFPKKGLFTSDFEITLTDGHGRTTPAVVDKTTFFGGHVFGEKDSEVNLHVKDNQLVGSIRTEDDTFYFEPADLHLPVESNATLVYRKSDIIKMPEDGNSEHRTCGFVEADQDYLLGDSDDSAADLHPIRNRRDVASFSPTHTRCGLRLVADFRFFNSVGGKSPKRTITYLINVIDRVNGIYNSTNWNEGHEQDPLIGYGFVIQAINILTEPTLPKAGDHHYNDQVTGRTSKEILDLFSRDSNHEKFCLAHLFTDQTLESGVLGLAYVGNGRSGSAGGICSAPYVKDGRAMFLNSGLTTARNNYDQIVITREMELVTAHELGHNWGSQHDPENKDCTPDSRAGGRFLMYMYSVSGLESNNKFFSPCSRRSVRVVLLSKAASCFFRPEKSLCGNFLVEDGEQCDAGYIGAEDKDACCDQRCKLRPDAICSDKNSVCCSNCKYSPTSMKCSEMSVETCQDAAFCPGNNSECPKPGPAPDGQKCFDDGECKNGHCLSFCETKGQLSCVCDNIMESCQVCCRRQNETCHPYNFALKPQEIKYKAVPNGRSCIQGHCSNGNCKQSIQDFAARVWLVIERIDFSNFAAFLKNNIVGAVIILSLIVWIPASCIVHNIDKKFKKEHSQEFNRLKRTVVDSCSLRRTVSSRMNSNTEANRTLSKEQRHLLAPASSSRPLATNRAVSPSSAAGRPRSKSPTIANVVIRAHDMHKLNKKNGSRSPPTPKTTPTKEAESIV</sequence>
<dbReference type="GO" id="GO:0006509">
    <property type="term" value="P:membrane protein ectodomain proteolysis"/>
    <property type="evidence" value="ECO:0007669"/>
    <property type="project" value="TreeGrafter"/>
</dbReference>
<keyword evidence="8" id="KW-0378">Hydrolase</keyword>
<feature type="compositionally biased region" description="Polar residues" evidence="3">
    <location>
        <begin position="740"/>
        <end position="756"/>
    </location>
</feature>
<feature type="transmembrane region" description="Helical" evidence="4">
    <location>
        <begin position="664"/>
        <end position="686"/>
    </location>
</feature>
<dbReference type="FunFam" id="4.10.70.10:FF:000003">
    <property type="entry name" value="Disintegrin and metalloproteinase domain-containing protein 17"/>
    <property type="match status" value="1"/>
</dbReference>
<evidence type="ECO:0000256" key="1">
    <source>
        <dbReference type="ARBA" id="ARBA00023157"/>
    </source>
</evidence>
<dbReference type="PANTHER" id="PTHR45702">
    <property type="entry name" value="ADAM10/ADAM17 METALLOPEPTIDASE FAMILY MEMBER"/>
    <property type="match status" value="1"/>
</dbReference>
<dbReference type="SUPFAM" id="SSF57552">
    <property type="entry name" value="Blood coagulation inhibitor (disintegrin)"/>
    <property type="match status" value="1"/>
</dbReference>
<dbReference type="GO" id="GO:0046872">
    <property type="term" value="F:metal ion binding"/>
    <property type="evidence" value="ECO:0007669"/>
    <property type="project" value="UniProtKB-KW"/>
</dbReference>
<comment type="caution">
    <text evidence="8">The sequence shown here is derived from an EMBL/GenBank/DDBJ whole genome shotgun (WGS) entry which is preliminary data.</text>
</comment>
<keyword evidence="2" id="KW-0862">Zinc</keyword>
<keyword evidence="4" id="KW-1133">Transmembrane helix</keyword>
<evidence type="ECO:0000256" key="3">
    <source>
        <dbReference type="SAM" id="MobiDB-lite"/>
    </source>
</evidence>
<feature type="compositionally biased region" description="Polar residues" evidence="3">
    <location>
        <begin position="716"/>
        <end position="728"/>
    </location>
</feature>